<evidence type="ECO:0000256" key="1">
    <source>
        <dbReference type="ARBA" id="ARBA00022737"/>
    </source>
</evidence>
<dbReference type="Proteomes" id="UP001321473">
    <property type="component" value="Unassembled WGS sequence"/>
</dbReference>
<keyword evidence="1" id="KW-0677">Repeat</keyword>
<evidence type="ECO:0008006" key="4">
    <source>
        <dbReference type="Google" id="ProtNLM"/>
    </source>
</evidence>
<gene>
    <name evidence="2" type="ORF">V5799_005044</name>
</gene>
<reference evidence="2 3" key="1">
    <citation type="journal article" date="2023" name="Arcadia Sci">
        <title>De novo assembly of a long-read Amblyomma americanum tick genome.</title>
        <authorList>
            <person name="Chou S."/>
            <person name="Poskanzer K.E."/>
            <person name="Rollins M."/>
            <person name="Thuy-Boun P.S."/>
        </authorList>
    </citation>
    <scope>NUCLEOTIDE SEQUENCE [LARGE SCALE GENOMIC DNA]</scope>
    <source>
        <strain evidence="2">F_SG_1</strain>
        <tissue evidence="2">Salivary glands</tissue>
    </source>
</reference>
<name>A0AAQ4D4D4_AMBAM</name>
<dbReference type="Gene3D" id="3.80.10.10">
    <property type="entry name" value="Ribonuclease Inhibitor"/>
    <property type="match status" value="2"/>
</dbReference>
<protein>
    <recommendedName>
        <fullName evidence="4">Ran gtpase-activating protein</fullName>
    </recommendedName>
</protein>
<evidence type="ECO:0000313" key="2">
    <source>
        <dbReference type="EMBL" id="KAK8757324.1"/>
    </source>
</evidence>
<dbReference type="EMBL" id="JARKHS020035334">
    <property type="protein sequence ID" value="KAK8757324.1"/>
    <property type="molecule type" value="Genomic_DNA"/>
</dbReference>
<evidence type="ECO:0000313" key="3">
    <source>
        <dbReference type="Proteomes" id="UP001321473"/>
    </source>
</evidence>
<organism evidence="2 3">
    <name type="scientific">Amblyomma americanum</name>
    <name type="common">Lone star tick</name>
    <dbReference type="NCBI Taxonomy" id="6943"/>
    <lineage>
        <taxon>Eukaryota</taxon>
        <taxon>Metazoa</taxon>
        <taxon>Ecdysozoa</taxon>
        <taxon>Arthropoda</taxon>
        <taxon>Chelicerata</taxon>
        <taxon>Arachnida</taxon>
        <taxon>Acari</taxon>
        <taxon>Parasitiformes</taxon>
        <taxon>Ixodida</taxon>
        <taxon>Ixodoidea</taxon>
        <taxon>Ixodidae</taxon>
        <taxon>Amblyomminae</taxon>
        <taxon>Amblyomma</taxon>
    </lineage>
</organism>
<accession>A0AAQ4D4D4</accession>
<dbReference type="PANTHER" id="PTHR24111">
    <property type="entry name" value="LEUCINE-RICH REPEAT-CONTAINING PROTEIN 34"/>
    <property type="match status" value="1"/>
</dbReference>
<dbReference type="AlphaFoldDB" id="A0AAQ4D4D4"/>
<sequence length="746" mass="83076">MPEPIVPPPQVQCRTTNAAAFEFSRLLHETDASVFDSPESALKIFQRGDELFRGTNDDVPPLTAPCNGDGERTRCWALNYQRMLNRMLNERGVELFEMHESALLCQTISCTDVPQGTDDAMIPTVLLWLLRQHQCIRSVIVNASIMAPHPLKKFWSLLLLSELVKSVELRDVEENSFSIHRVFHEHAERLTVLVLMGFNLSVADATHLAALVARNKGLKKLALVDLYIDAASMEEIVASIEGHDGLDELELTALRRTADGKSIARLLEAHITKLRLGVECDWEPFLDALVTNIDLVELAIVSRSTLAFSLHRLVRAVSISETLESLELDLDTSWAIDDDRIWEELAAIVGQARALRMLRITVSNMTNVALELLKNVIARNQCLRDLHFHRCQISCHGAMELLGGLRCNSTLQLLDLAELSGREGEYRELLQFMVDNRLCDRVSVCYMGCQAWLLGKAITNNGVRFRNFKFCCAYGPEADIVFGVLPCLKDTLTELSIDCNEVMCDTGTQALAKLFRDSLILENVKLDFPSTPDTSLVLLQGLAESRSVSSLTLSGWMIGGTDDVVPIAFEDLLRVNSSIVQLTVVQGDLGELKVFLKRLAAGLAENHSISELNILHGPDCLEVCDATIKQSLRVNRTMACLAADLLLGAKLSRAAAYSLGCVISCNSMKTILRSHTSLSDDVINEKLVGTLSAIRSEILQVERLYKSEARRYKPPHYSEGQHCDFEVELLSDIEKYLNLWNVSLSE</sequence>
<dbReference type="PANTHER" id="PTHR24111:SF0">
    <property type="entry name" value="LEUCINE-RICH REPEAT-CONTAINING PROTEIN"/>
    <property type="match status" value="1"/>
</dbReference>
<keyword evidence="3" id="KW-1185">Reference proteome</keyword>
<dbReference type="InterPro" id="IPR032675">
    <property type="entry name" value="LRR_dom_sf"/>
</dbReference>
<dbReference type="SUPFAM" id="SSF52047">
    <property type="entry name" value="RNI-like"/>
    <property type="match status" value="1"/>
</dbReference>
<dbReference type="InterPro" id="IPR052201">
    <property type="entry name" value="LRR-containing_regulator"/>
</dbReference>
<comment type="caution">
    <text evidence="2">The sequence shown here is derived from an EMBL/GenBank/DDBJ whole genome shotgun (WGS) entry which is preliminary data.</text>
</comment>
<proteinExistence type="predicted"/>